<comment type="caution">
    <text evidence="5">The sequence shown here is derived from an EMBL/GenBank/DDBJ whole genome shotgun (WGS) entry which is preliminary data.</text>
</comment>
<evidence type="ECO:0000256" key="1">
    <source>
        <dbReference type="ARBA" id="ARBA00023015"/>
    </source>
</evidence>
<feature type="domain" description="HTH asnC-type" evidence="4">
    <location>
        <begin position="39"/>
        <end position="100"/>
    </location>
</feature>
<dbReference type="Gene3D" id="3.30.70.920">
    <property type="match status" value="1"/>
</dbReference>
<accession>A0ABP8RVU9</accession>
<proteinExistence type="predicted"/>
<dbReference type="Gene3D" id="1.10.10.10">
    <property type="entry name" value="Winged helix-like DNA-binding domain superfamily/Winged helix DNA-binding domain"/>
    <property type="match status" value="1"/>
</dbReference>
<dbReference type="PRINTS" id="PR00033">
    <property type="entry name" value="HTHASNC"/>
</dbReference>
<evidence type="ECO:0000259" key="4">
    <source>
        <dbReference type="PROSITE" id="PS50956"/>
    </source>
</evidence>
<dbReference type="EMBL" id="BAABGT010000053">
    <property type="protein sequence ID" value="GAA4549761.1"/>
    <property type="molecule type" value="Genomic_DNA"/>
</dbReference>
<dbReference type="InterPro" id="IPR019888">
    <property type="entry name" value="Tscrpt_reg_AsnC-like"/>
</dbReference>
<dbReference type="SUPFAM" id="SSF54909">
    <property type="entry name" value="Dimeric alpha+beta barrel"/>
    <property type="match status" value="1"/>
</dbReference>
<organism evidence="5 6">
    <name type="scientific">Pseudonocardia xishanensis</name>
    <dbReference type="NCBI Taxonomy" id="630995"/>
    <lineage>
        <taxon>Bacteria</taxon>
        <taxon>Bacillati</taxon>
        <taxon>Actinomycetota</taxon>
        <taxon>Actinomycetes</taxon>
        <taxon>Pseudonocardiales</taxon>
        <taxon>Pseudonocardiaceae</taxon>
        <taxon>Pseudonocardia</taxon>
    </lineage>
</organism>
<reference evidence="6" key="1">
    <citation type="journal article" date="2019" name="Int. J. Syst. Evol. Microbiol.">
        <title>The Global Catalogue of Microorganisms (GCM) 10K type strain sequencing project: providing services to taxonomists for standard genome sequencing and annotation.</title>
        <authorList>
            <consortium name="The Broad Institute Genomics Platform"/>
            <consortium name="The Broad Institute Genome Sequencing Center for Infectious Disease"/>
            <person name="Wu L."/>
            <person name="Ma J."/>
        </authorList>
    </citation>
    <scope>NUCLEOTIDE SEQUENCE [LARGE SCALE GENOMIC DNA]</scope>
    <source>
        <strain evidence="6">JCM 17906</strain>
    </source>
</reference>
<sequence length="202" mass="21355">MHLIGPVSATDVDSAGAAVQLRRSGPASAVHSAHMSLELDALDVDLLAALPEHTRVGVLELSRTVQVARGTVQARLDRLERAGVIAGYGPDVDLRAAGHDVQAFVTLEIAQGALEDVTAELTAEPAVLEAYATTGSADVLCRLAASSHEELQQTLLRLNRFPTVGRTTSVVVLSVVVPPRTLPLLQSAPREAPHRAPAYRRS</sequence>
<evidence type="ECO:0000256" key="3">
    <source>
        <dbReference type="ARBA" id="ARBA00023163"/>
    </source>
</evidence>
<protein>
    <submittedName>
        <fullName evidence="5">Lrp/AsnC ligand binding domain-containing protein</fullName>
    </submittedName>
</protein>
<dbReference type="PANTHER" id="PTHR30154">
    <property type="entry name" value="LEUCINE-RESPONSIVE REGULATORY PROTEIN"/>
    <property type="match status" value="1"/>
</dbReference>
<dbReference type="InterPro" id="IPR000485">
    <property type="entry name" value="AsnC-type_HTH_dom"/>
</dbReference>
<name>A0ABP8RVU9_9PSEU</name>
<keyword evidence="3" id="KW-0804">Transcription</keyword>
<dbReference type="InterPro" id="IPR011008">
    <property type="entry name" value="Dimeric_a/b-barrel"/>
</dbReference>
<dbReference type="PANTHER" id="PTHR30154:SF34">
    <property type="entry name" value="TRANSCRIPTIONAL REGULATOR AZLB"/>
    <property type="match status" value="1"/>
</dbReference>
<evidence type="ECO:0000313" key="5">
    <source>
        <dbReference type="EMBL" id="GAA4549761.1"/>
    </source>
</evidence>
<dbReference type="Proteomes" id="UP001501598">
    <property type="component" value="Unassembled WGS sequence"/>
</dbReference>
<keyword evidence="1" id="KW-0805">Transcription regulation</keyword>
<dbReference type="SMART" id="SM00344">
    <property type="entry name" value="HTH_ASNC"/>
    <property type="match status" value="1"/>
</dbReference>
<dbReference type="SUPFAM" id="SSF46785">
    <property type="entry name" value="Winged helix' DNA-binding domain"/>
    <property type="match status" value="1"/>
</dbReference>
<dbReference type="Pfam" id="PF01037">
    <property type="entry name" value="AsnC_trans_reg"/>
    <property type="match status" value="1"/>
</dbReference>
<dbReference type="PROSITE" id="PS50956">
    <property type="entry name" value="HTH_ASNC_2"/>
    <property type="match status" value="1"/>
</dbReference>
<gene>
    <name evidence="5" type="ORF">GCM10023175_38470</name>
</gene>
<evidence type="ECO:0000256" key="2">
    <source>
        <dbReference type="ARBA" id="ARBA00023125"/>
    </source>
</evidence>
<dbReference type="InterPro" id="IPR036388">
    <property type="entry name" value="WH-like_DNA-bd_sf"/>
</dbReference>
<keyword evidence="2" id="KW-0238">DNA-binding</keyword>
<dbReference type="InterPro" id="IPR019887">
    <property type="entry name" value="Tscrpt_reg_AsnC/Lrp_C"/>
</dbReference>
<dbReference type="Pfam" id="PF13404">
    <property type="entry name" value="HTH_AsnC-type"/>
    <property type="match status" value="1"/>
</dbReference>
<dbReference type="InterPro" id="IPR036390">
    <property type="entry name" value="WH_DNA-bd_sf"/>
</dbReference>
<keyword evidence="6" id="KW-1185">Reference proteome</keyword>
<evidence type="ECO:0000313" key="6">
    <source>
        <dbReference type="Proteomes" id="UP001501598"/>
    </source>
</evidence>